<feature type="domain" description="DUF6534" evidence="2">
    <location>
        <begin position="148"/>
        <end position="235"/>
    </location>
</feature>
<evidence type="ECO:0000259" key="2">
    <source>
        <dbReference type="Pfam" id="PF20152"/>
    </source>
</evidence>
<dbReference type="Pfam" id="PF20152">
    <property type="entry name" value="DUF6534"/>
    <property type="match status" value="1"/>
</dbReference>
<dbReference type="AlphaFoldDB" id="A0A9P6E2G4"/>
<feature type="transmembrane region" description="Helical" evidence="1">
    <location>
        <begin position="67"/>
        <end position="89"/>
    </location>
</feature>
<evidence type="ECO:0000313" key="4">
    <source>
        <dbReference type="Proteomes" id="UP000886523"/>
    </source>
</evidence>
<dbReference type="PANTHER" id="PTHR40465:SF1">
    <property type="entry name" value="DUF6534 DOMAIN-CONTAINING PROTEIN"/>
    <property type="match status" value="1"/>
</dbReference>
<feature type="non-terminal residue" evidence="3">
    <location>
        <position position="1"/>
    </location>
</feature>
<dbReference type="EMBL" id="MU128909">
    <property type="protein sequence ID" value="KAF9521003.1"/>
    <property type="molecule type" value="Genomic_DNA"/>
</dbReference>
<feature type="transmembrane region" description="Helical" evidence="1">
    <location>
        <begin position="101"/>
        <end position="123"/>
    </location>
</feature>
<feature type="transmembrane region" description="Helical" evidence="1">
    <location>
        <begin position="143"/>
        <end position="163"/>
    </location>
</feature>
<comment type="caution">
    <text evidence="3">The sequence shown here is derived from an EMBL/GenBank/DDBJ whole genome shotgun (WGS) entry which is preliminary data.</text>
</comment>
<evidence type="ECO:0000313" key="3">
    <source>
        <dbReference type="EMBL" id="KAF9521003.1"/>
    </source>
</evidence>
<keyword evidence="1" id="KW-0472">Membrane</keyword>
<reference evidence="3" key="1">
    <citation type="journal article" date="2020" name="Nat. Commun.">
        <title>Large-scale genome sequencing of mycorrhizal fungi provides insights into the early evolution of symbiotic traits.</title>
        <authorList>
            <person name="Miyauchi S."/>
            <person name="Kiss E."/>
            <person name="Kuo A."/>
            <person name="Drula E."/>
            <person name="Kohler A."/>
            <person name="Sanchez-Garcia M."/>
            <person name="Morin E."/>
            <person name="Andreopoulos B."/>
            <person name="Barry K.W."/>
            <person name="Bonito G."/>
            <person name="Buee M."/>
            <person name="Carver A."/>
            <person name="Chen C."/>
            <person name="Cichocki N."/>
            <person name="Clum A."/>
            <person name="Culley D."/>
            <person name="Crous P.W."/>
            <person name="Fauchery L."/>
            <person name="Girlanda M."/>
            <person name="Hayes R.D."/>
            <person name="Keri Z."/>
            <person name="LaButti K."/>
            <person name="Lipzen A."/>
            <person name="Lombard V."/>
            <person name="Magnuson J."/>
            <person name="Maillard F."/>
            <person name="Murat C."/>
            <person name="Nolan M."/>
            <person name="Ohm R.A."/>
            <person name="Pangilinan J."/>
            <person name="Pereira M.F."/>
            <person name="Perotto S."/>
            <person name="Peter M."/>
            <person name="Pfister S."/>
            <person name="Riley R."/>
            <person name="Sitrit Y."/>
            <person name="Stielow J.B."/>
            <person name="Szollosi G."/>
            <person name="Zifcakova L."/>
            <person name="Stursova M."/>
            <person name="Spatafora J.W."/>
            <person name="Tedersoo L."/>
            <person name="Vaario L.M."/>
            <person name="Yamada A."/>
            <person name="Yan M."/>
            <person name="Wang P."/>
            <person name="Xu J."/>
            <person name="Bruns T."/>
            <person name="Baldrian P."/>
            <person name="Vilgalys R."/>
            <person name="Dunand C."/>
            <person name="Henrissat B."/>
            <person name="Grigoriev I.V."/>
            <person name="Hibbett D."/>
            <person name="Nagy L.G."/>
            <person name="Martin F.M."/>
        </authorList>
    </citation>
    <scope>NUCLEOTIDE SEQUENCE</scope>
    <source>
        <strain evidence="3">UP504</strain>
    </source>
</reference>
<name>A0A9P6E2G4_9AGAM</name>
<sequence>LLGYLLNWGLFGVLCIQIYMYYLAFPRDSRTLKCLVYFLFFTDIVQTVHNAWHFLVKGWGDPTVLDYPGWSWIAVPLLSGIVSATVQLFFSWRIWILSSSWILSCAIALVALTQGICAMISGIWFSFVNNVTKISKLSTPATIWLGGSALTDVLITASLVYHLRKSSTGFETTDDILTRLIRMTIETGAVTTFAATAELILYLVFKENNLVNMIPALALAKLYTNTLLATLNSRNPVFKSSSQRSMSSNMWSGGADMHPRVCVFPY</sequence>
<evidence type="ECO:0000256" key="1">
    <source>
        <dbReference type="SAM" id="Phobius"/>
    </source>
</evidence>
<dbReference type="Proteomes" id="UP000886523">
    <property type="component" value="Unassembled WGS sequence"/>
</dbReference>
<feature type="transmembrane region" description="Helical" evidence="1">
    <location>
        <begin position="184"/>
        <end position="205"/>
    </location>
</feature>
<feature type="transmembrane region" description="Helical" evidence="1">
    <location>
        <begin position="6"/>
        <end position="23"/>
    </location>
</feature>
<dbReference type="OrthoDB" id="3223377at2759"/>
<keyword evidence="4" id="KW-1185">Reference proteome</keyword>
<accession>A0A9P6E2G4</accession>
<keyword evidence="1" id="KW-1133">Transmembrane helix</keyword>
<organism evidence="3 4">
    <name type="scientific">Hydnum rufescens UP504</name>
    <dbReference type="NCBI Taxonomy" id="1448309"/>
    <lineage>
        <taxon>Eukaryota</taxon>
        <taxon>Fungi</taxon>
        <taxon>Dikarya</taxon>
        <taxon>Basidiomycota</taxon>
        <taxon>Agaricomycotina</taxon>
        <taxon>Agaricomycetes</taxon>
        <taxon>Cantharellales</taxon>
        <taxon>Hydnaceae</taxon>
        <taxon>Hydnum</taxon>
    </lineage>
</organism>
<dbReference type="PANTHER" id="PTHR40465">
    <property type="entry name" value="CHROMOSOME 1, WHOLE GENOME SHOTGUN SEQUENCE"/>
    <property type="match status" value="1"/>
</dbReference>
<keyword evidence="1" id="KW-0812">Transmembrane</keyword>
<dbReference type="InterPro" id="IPR045339">
    <property type="entry name" value="DUF6534"/>
</dbReference>
<protein>
    <recommendedName>
        <fullName evidence="2">DUF6534 domain-containing protein</fullName>
    </recommendedName>
</protein>
<proteinExistence type="predicted"/>
<gene>
    <name evidence="3" type="ORF">BS47DRAFT_1286451</name>
</gene>
<feature type="transmembrane region" description="Helical" evidence="1">
    <location>
        <begin position="35"/>
        <end position="55"/>
    </location>
</feature>